<dbReference type="RefSeq" id="WP_116236711.1">
    <property type="nucleotide sequence ID" value="NZ_QRDP01000004.1"/>
</dbReference>
<sequence>MASLPNVPNLFLDSEKTEFDTAIGDIASGEASVFALRCHNLPASADLTETLAAAFLFTNAILMARSRRKIVKLVTLDVAEEPLRYSYANSFRALFNSEFSSLDNIDRWHSYLEERQHIAVGAREDAQKAVEFFRHAGISRSASALHRADVFMGMENVSAADSAGGQFSFDDSNIYAPKLVGANGGTAIALKSVFLADGVKVRTGRRGQNVVIELDCARANDGIREWLGHIERILALDFYRLGV</sequence>
<accession>A0A3D9FK28</accession>
<dbReference type="Proteomes" id="UP000256310">
    <property type="component" value="Unassembled WGS sequence"/>
</dbReference>
<keyword evidence="2" id="KW-1185">Reference proteome</keyword>
<gene>
    <name evidence="1" type="ORF">DFR46_2488</name>
</gene>
<organism evidence="1 2">
    <name type="scientific">Parasphingopyxis lamellibrachiae</name>
    <dbReference type="NCBI Taxonomy" id="680125"/>
    <lineage>
        <taxon>Bacteria</taxon>
        <taxon>Pseudomonadati</taxon>
        <taxon>Pseudomonadota</taxon>
        <taxon>Alphaproteobacteria</taxon>
        <taxon>Sphingomonadales</taxon>
        <taxon>Sphingomonadaceae</taxon>
        <taxon>Parasphingopyxis</taxon>
    </lineage>
</organism>
<evidence type="ECO:0000313" key="2">
    <source>
        <dbReference type="Proteomes" id="UP000256310"/>
    </source>
</evidence>
<reference evidence="1 2" key="1">
    <citation type="submission" date="2018-07" db="EMBL/GenBank/DDBJ databases">
        <title>Genomic Encyclopedia of Type Strains, Phase IV (KMG-IV): sequencing the most valuable type-strain genomes for metagenomic binning, comparative biology and taxonomic classification.</title>
        <authorList>
            <person name="Goeker M."/>
        </authorList>
    </citation>
    <scope>NUCLEOTIDE SEQUENCE [LARGE SCALE GENOMIC DNA]</scope>
    <source>
        <strain evidence="1 2">DSM 26725</strain>
    </source>
</reference>
<name>A0A3D9FK28_9SPHN</name>
<evidence type="ECO:0000313" key="1">
    <source>
        <dbReference type="EMBL" id="RED17441.1"/>
    </source>
</evidence>
<dbReference type="EMBL" id="QRDP01000004">
    <property type="protein sequence ID" value="RED17441.1"/>
    <property type="molecule type" value="Genomic_DNA"/>
</dbReference>
<protein>
    <submittedName>
        <fullName evidence="1">Uncharacterized protein</fullName>
    </submittedName>
</protein>
<comment type="caution">
    <text evidence="1">The sequence shown here is derived from an EMBL/GenBank/DDBJ whole genome shotgun (WGS) entry which is preliminary data.</text>
</comment>
<proteinExistence type="predicted"/>
<dbReference type="AlphaFoldDB" id="A0A3D9FK28"/>